<evidence type="ECO:0008006" key="13">
    <source>
        <dbReference type="Google" id="ProtNLM"/>
    </source>
</evidence>
<keyword evidence="3 7" id="KW-0378">Hydrolase</keyword>
<feature type="compositionally biased region" description="Basic and acidic residues" evidence="8">
    <location>
        <begin position="725"/>
        <end position="736"/>
    </location>
</feature>
<evidence type="ECO:0000256" key="8">
    <source>
        <dbReference type="SAM" id="MobiDB-lite"/>
    </source>
</evidence>
<dbReference type="InterPro" id="IPR044742">
    <property type="entry name" value="DEAD/DEAH_RhlB"/>
</dbReference>
<dbReference type="InterPro" id="IPR000629">
    <property type="entry name" value="RNA-helicase_DEAD-box_CS"/>
</dbReference>
<keyword evidence="12" id="KW-1185">Reference proteome</keyword>
<dbReference type="NCBIfam" id="TIGR01640">
    <property type="entry name" value="F_box_assoc_1"/>
    <property type="match status" value="1"/>
</dbReference>
<dbReference type="GO" id="GO:0016787">
    <property type="term" value="F:hydrolase activity"/>
    <property type="evidence" value="ECO:0007669"/>
    <property type="project" value="UniProtKB-KW"/>
</dbReference>
<sequence>MNMKMMMGNNWKPMAKCSNDKKVLGSSSIFDHYRIMREILSRLPVKSLMRFKCVSKHWNFSICQDQGLIDLHFTRSKQHGPDLFLVVPRHTVNLLGRYTGSRITRRYAGVREYKYRESFLLGNIFKSGTSPAIRTTVRKLERKPFHYTGILAPVNGLICFVNRRLAAVCILNPCTRELTPWITSSLHQNKKYNFAKEYALGVWLPTYFFGFDPATKRHKVVCTWRIRKQVTDFSKILSIDDEIQWTDICEVLTVGENTWRNIDEKVPFSYEVEVSVYSNGFIYWGNDLVGIPEYINAFDVGQEKFKVIRVPQEIRDKCENPPGGDCGPFHSLLEVGGHIALLQRWTGKVVKLWICGDDNSTGSYSKWTAITMKLPFQWGGRHGRYPYFHGVAGEDRIIIESYPTISASDIKKVRLYSYDWNKKTSTKKAKDGVVSELVSVSLFSKLAFVTLFRSFAESLWPVRGRQFRHHQETEKARLRLNVDVTAAPDSAPAPAPIESFTNMCLHESIMKDISFHKYARPTSIQAQAMPIALNGRDLLGCAETGSGKTAAFAIPMIQHCLAQPSVQRGDAPSALVLAPTREYAQQIEKEVKAFSRSLESFRTATVVDGTNMAEQESELRAGVNIVVATPGRFIDHLQQGNTCLSRISFVVLDEADRMLDMGFEPQIREVMRNLPIKHQTLLFSAAMTVEVEALAQKYLTDPVQVKVGKVSSPTTNVSQMPQKVQESEKVNMEDSH</sequence>
<dbReference type="InterPro" id="IPR027417">
    <property type="entry name" value="P-loop_NTPase"/>
</dbReference>
<feature type="domain" description="Helicase ATP-binding" evidence="9">
    <location>
        <begin position="529"/>
        <end position="705"/>
    </location>
</feature>
<dbReference type="PROSITE" id="PS51195">
    <property type="entry name" value="Q_MOTIF"/>
    <property type="match status" value="1"/>
</dbReference>
<evidence type="ECO:0000256" key="4">
    <source>
        <dbReference type="ARBA" id="ARBA00022806"/>
    </source>
</evidence>
<dbReference type="InterPro" id="IPR001810">
    <property type="entry name" value="F-box_dom"/>
</dbReference>
<feature type="compositionally biased region" description="Polar residues" evidence="8">
    <location>
        <begin position="712"/>
        <end position="724"/>
    </location>
</feature>
<dbReference type="PROSITE" id="PS51192">
    <property type="entry name" value="HELICASE_ATP_BIND_1"/>
    <property type="match status" value="1"/>
</dbReference>
<evidence type="ECO:0000256" key="6">
    <source>
        <dbReference type="PROSITE-ProRule" id="PRU00552"/>
    </source>
</evidence>
<evidence type="ECO:0000259" key="9">
    <source>
        <dbReference type="PROSITE" id="PS51192"/>
    </source>
</evidence>
<dbReference type="Pfam" id="PF00270">
    <property type="entry name" value="DEAD"/>
    <property type="match status" value="1"/>
</dbReference>
<proteinExistence type="inferred from homology"/>
<dbReference type="GO" id="GO:0003724">
    <property type="term" value="F:RNA helicase activity"/>
    <property type="evidence" value="ECO:0007669"/>
    <property type="project" value="InterPro"/>
</dbReference>
<evidence type="ECO:0000256" key="1">
    <source>
        <dbReference type="ARBA" id="ARBA00006517"/>
    </source>
</evidence>
<dbReference type="SUPFAM" id="SSF81383">
    <property type="entry name" value="F-box domain"/>
    <property type="match status" value="1"/>
</dbReference>
<evidence type="ECO:0000256" key="3">
    <source>
        <dbReference type="ARBA" id="ARBA00022801"/>
    </source>
</evidence>
<keyword evidence="5 7" id="KW-0067">ATP-binding</keyword>
<feature type="region of interest" description="Disordered" evidence="8">
    <location>
        <begin position="712"/>
        <end position="736"/>
    </location>
</feature>
<evidence type="ECO:0000313" key="12">
    <source>
        <dbReference type="Proteomes" id="UP001202328"/>
    </source>
</evidence>
<comment type="similarity">
    <text evidence="1">Belongs to the DEAD box helicase family. DDX21/DDX50 subfamily.</text>
</comment>
<protein>
    <recommendedName>
        <fullName evidence="13">F-box domain-containing protein</fullName>
    </recommendedName>
</protein>
<accession>A0AAD4X743</accession>
<dbReference type="Proteomes" id="UP001202328">
    <property type="component" value="Unassembled WGS sequence"/>
</dbReference>
<evidence type="ECO:0000313" key="11">
    <source>
        <dbReference type="EMBL" id="KAI3850987.1"/>
    </source>
</evidence>
<dbReference type="PANTHER" id="PTHR47959:SF13">
    <property type="entry name" value="ATP-DEPENDENT RNA HELICASE RHLE"/>
    <property type="match status" value="1"/>
</dbReference>
<keyword evidence="4 7" id="KW-0347">Helicase</keyword>
<dbReference type="InterPro" id="IPR050079">
    <property type="entry name" value="DEAD_box_RNA_helicase"/>
</dbReference>
<dbReference type="PANTHER" id="PTHR47959">
    <property type="entry name" value="ATP-DEPENDENT RNA HELICASE RHLE-RELATED"/>
    <property type="match status" value="1"/>
</dbReference>
<dbReference type="EMBL" id="JAJJMB010015971">
    <property type="protein sequence ID" value="KAI3850987.1"/>
    <property type="molecule type" value="Genomic_DNA"/>
</dbReference>
<name>A0AAD4X743_9MAGN</name>
<organism evidence="11 12">
    <name type="scientific">Papaver atlanticum</name>
    <dbReference type="NCBI Taxonomy" id="357466"/>
    <lineage>
        <taxon>Eukaryota</taxon>
        <taxon>Viridiplantae</taxon>
        <taxon>Streptophyta</taxon>
        <taxon>Embryophyta</taxon>
        <taxon>Tracheophyta</taxon>
        <taxon>Spermatophyta</taxon>
        <taxon>Magnoliopsida</taxon>
        <taxon>Ranunculales</taxon>
        <taxon>Papaveraceae</taxon>
        <taxon>Papaveroideae</taxon>
        <taxon>Papaver</taxon>
    </lineage>
</organism>
<evidence type="ECO:0000256" key="5">
    <source>
        <dbReference type="ARBA" id="ARBA00022840"/>
    </source>
</evidence>
<comment type="caution">
    <text evidence="11">The sequence shown here is derived from an EMBL/GenBank/DDBJ whole genome shotgun (WGS) entry which is preliminary data.</text>
</comment>
<dbReference type="CDD" id="cd00268">
    <property type="entry name" value="DEADc"/>
    <property type="match status" value="1"/>
</dbReference>
<dbReference type="InterPro" id="IPR014014">
    <property type="entry name" value="RNA_helicase_DEAD_Q_motif"/>
</dbReference>
<dbReference type="GO" id="GO:0003676">
    <property type="term" value="F:nucleic acid binding"/>
    <property type="evidence" value="ECO:0007669"/>
    <property type="project" value="InterPro"/>
</dbReference>
<dbReference type="InterPro" id="IPR011545">
    <property type="entry name" value="DEAD/DEAH_box_helicase_dom"/>
</dbReference>
<dbReference type="GO" id="GO:0005829">
    <property type="term" value="C:cytosol"/>
    <property type="evidence" value="ECO:0007669"/>
    <property type="project" value="TreeGrafter"/>
</dbReference>
<dbReference type="AlphaFoldDB" id="A0AAD4X743"/>
<feature type="short sequence motif" description="Q motif" evidence="6">
    <location>
        <begin position="498"/>
        <end position="526"/>
    </location>
</feature>
<evidence type="ECO:0000256" key="2">
    <source>
        <dbReference type="ARBA" id="ARBA00022741"/>
    </source>
</evidence>
<gene>
    <name evidence="11" type="ORF">MKW98_027966</name>
</gene>
<reference evidence="11" key="1">
    <citation type="submission" date="2022-04" db="EMBL/GenBank/DDBJ databases">
        <title>A functionally conserved STORR gene fusion in Papaver species that diverged 16.8 million years ago.</title>
        <authorList>
            <person name="Catania T."/>
        </authorList>
    </citation>
    <scope>NUCLEOTIDE SEQUENCE</scope>
    <source>
        <strain evidence="11">S-188037</strain>
    </source>
</reference>
<dbReference type="CDD" id="cd22157">
    <property type="entry name" value="F-box_AtFBW1-like"/>
    <property type="match status" value="1"/>
</dbReference>
<dbReference type="InterPro" id="IPR014001">
    <property type="entry name" value="Helicase_ATP-bd"/>
</dbReference>
<dbReference type="Gene3D" id="1.20.1280.50">
    <property type="match status" value="1"/>
</dbReference>
<evidence type="ECO:0000256" key="7">
    <source>
        <dbReference type="RuleBase" id="RU000492"/>
    </source>
</evidence>
<evidence type="ECO:0000259" key="10">
    <source>
        <dbReference type="PROSITE" id="PS51195"/>
    </source>
</evidence>
<keyword evidence="2 7" id="KW-0547">Nucleotide-binding</keyword>
<feature type="domain" description="DEAD-box RNA helicase Q" evidence="10">
    <location>
        <begin position="498"/>
        <end position="526"/>
    </location>
</feature>
<dbReference type="Pfam" id="PF00646">
    <property type="entry name" value="F-box"/>
    <property type="match status" value="1"/>
</dbReference>
<dbReference type="SUPFAM" id="SSF52540">
    <property type="entry name" value="P-loop containing nucleoside triphosphate hydrolases"/>
    <property type="match status" value="1"/>
</dbReference>
<dbReference type="Gene3D" id="3.40.50.300">
    <property type="entry name" value="P-loop containing nucleotide triphosphate hydrolases"/>
    <property type="match status" value="1"/>
</dbReference>
<dbReference type="SMART" id="SM00487">
    <property type="entry name" value="DEXDc"/>
    <property type="match status" value="1"/>
</dbReference>
<dbReference type="InterPro" id="IPR017451">
    <property type="entry name" value="F-box-assoc_interact_dom"/>
</dbReference>
<dbReference type="GO" id="GO:0005524">
    <property type="term" value="F:ATP binding"/>
    <property type="evidence" value="ECO:0007669"/>
    <property type="project" value="UniProtKB-KW"/>
</dbReference>
<dbReference type="PROSITE" id="PS00039">
    <property type="entry name" value="DEAD_ATP_HELICASE"/>
    <property type="match status" value="1"/>
</dbReference>
<dbReference type="InterPro" id="IPR013187">
    <property type="entry name" value="F-box-assoc_dom_typ3"/>
</dbReference>
<dbReference type="Pfam" id="PF08268">
    <property type="entry name" value="FBA_3"/>
    <property type="match status" value="1"/>
</dbReference>
<dbReference type="InterPro" id="IPR036047">
    <property type="entry name" value="F-box-like_dom_sf"/>
</dbReference>